<dbReference type="PANTHER" id="PTHR43105:SF10">
    <property type="entry name" value="NADH-QUINONE OXIDOREDUCTASE SUBUNIT G"/>
    <property type="match status" value="1"/>
</dbReference>
<organism evidence="6 7">
    <name type="scientific">Streptomyces swartbergensis</name>
    <dbReference type="NCBI Taxonomy" id="487165"/>
    <lineage>
        <taxon>Bacteria</taxon>
        <taxon>Bacillati</taxon>
        <taxon>Actinomycetota</taxon>
        <taxon>Actinomycetes</taxon>
        <taxon>Kitasatosporales</taxon>
        <taxon>Streptomycetaceae</taxon>
        <taxon>Streptomyces</taxon>
    </lineage>
</organism>
<evidence type="ECO:0000256" key="4">
    <source>
        <dbReference type="SAM" id="MobiDB-lite"/>
    </source>
</evidence>
<protein>
    <submittedName>
        <fullName evidence="6">Formate dehydrogenase</fullName>
    </submittedName>
</protein>
<dbReference type="InterPro" id="IPR009010">
    <property type="entry name" value="Asp_de-COase-like_dom_sf"/>
</dbReference>
<dbReference type="SUPFAM" id="SSF50692">
    <property type="entry name" value="ADC-like"/>
    <property type="match status" value="1"/>
</dbReference>
<dbReference type="EMBL" id="NGFN01000321">
    <property type="protein sequence ID" value="OUC94781.1"/>
    <property type="molecule type" value="Genomic_DNA"/>
</dbReference>
<evidence type="ECO:0000259" key="5">
    <source>
        <dbReference type="Pfam" id="PF01568"/>
    </source>
</evidence>
<dbReference type="AlphaFoldDB" id="A0A243RIR8"/>
<keyword evidence="1" id="KW-0479">Metal-binding</keyword>
<sequence>MSVRGPDRAGSGDRRIRPKAGTEVPLAHAIGREIIRAGLADHAFIERATTGFEEYQQLVEPWTLSLAEKVTGVSTVVIRELAHGHAPGDQGRPRTPFAVEHHHGTDTGRALSNLALLTGTTTERDLRAAFRLVSYDPPVDLTDERYPVRLTTGRRLDSYNAVVQKNGSASPLRRGMCIELSPEDAERYGVVVGEEVRVSTRRGSVTAPVWVDPTLRAGLAFTTMRLSDAADLNAPPVKTSCPIPGTAEFEAAAVRIEKLPVAAVRS</sequence>
<evidence type="ECO:0000313" key="7">
    <source>
        <dbReference type="Proteomes" id="UP000195105"/>
    </source>
</evidence>
<dbReference type="Gene3D" id="3.40.228.10">
    <property type="entry name" value="Dimethylsulfoxide Reductase, domain 2"/>
    <property type="match status" value="1"/>
</dbReference>
<dbReference type="GO" id="GO:0051536">
    <property type="term" value="F:iron-sulfur cluster binding"/>
    <property type="evidence" value="ECO:0007669"/>
    <property type="project" value="UniProtKB-KW"/>
</dbReference>
<dbReference type="GO" id="GO:0043546">
    <property type="term" value="F:molybdopterin cofactor binding"/>
    <property type="evidence" value="ECO:0007669"/>
    <property type="project" value="InterPro"/>
</dbReference>
<reference evidence="6 7" key="1">
    <citation type="submission" date="2017-05" db="EMBL/GenBank/DDBJ databases">
        <title>Biotechnological potential of actinobacteria isolated from South African environments.</title>
        <authorList>
            <person name="Le Roes-Hill M."/>
            <person name="Prins A."/>
            <person name="Durrell K.A."/>
        </authorList>
    </citation>
    <scope>NUCLEOTIDE SEQUENCE [LARGE SCALE GENOMIC DNA]</scope>
    <source>
        <strain evidence="6 7">HMC13</strain>
    </source>
</reference>
<name>A0A243RIR8_9ACTN</name>
<feature type="region of interest" description="Disordered" evidence="4">
    <location>
        <begin position="1"/>
        <end position="21"/>
    </location>
</feature>
<evidence type="ECO:0000256" key="2">
    <source>
        <dbReference type="ARBA" id="ARBA00023004"/>
    </source>
</evidence>
<gene>
    <name evidence="6" type="ORF">CA983_34505</name>
</gene>
<comment type="caution">
    <text evidence="6">The sequence shown here is derived from an EMBL/GenBank/DDBJ whole genome shotgun (WGS) entry which is preliminary data.</text>
</comment>
<dbReference type="SUPFAM" id="SSF53706">
    <property type="entry name" value="Formate dehydrogenase/DMSO reductase, domains 1-3"/>
    <property type="match status" value="1"/>
</dbReference>
<evidence type="ECO:0000256" key="1">
    <source>
        <dbReference type="ARBA" id="ARBA00022723"/>
    </source>
</evidence>
<dbReference type="GO" id="GO:0046872">
    <property type="term" value="F:metal ion binding"/>
    <property type="evidence" value="ECO:0007669"/>
    <property type="project" value="UniProtKB-KW"/>
</dbReference>
<keyword evidence="2" id="KW-0408">Iron</keyword>
<accession>A0A243RIR8</accession>
<proteinExistence type="predicted"/>
<dbReference type="Gene3D" id="2.40.40.20">
    <property type="match status" value="1"/>
</dbReference>
<keyword evidence="3" id="KW-0411">Iron-sulfur</keyword>
<keyword evidence="7" id="KW-1185">Reference proteome</keyword>
<dbReference type="PANTHER" id="PTHR43105">
    <property type="entry name" value="RESPIRATORY NITRATE REDUCTASE"/>
    <property type="match status" value="1"/>
</dbReference>
<feature type="domain" description="Molybdopterin dinucleotide-binding" evidence="5">
    <location>
        <begin position="149"/>
        <end position="251"/>
    </location>
</feature>
<dbReference type="Proteomes" id="UP000195105">
    <property type="component" value="Unassembled WGS sequence"/>
</dbReference>
<dbReference type="InterPro" id="IPR006657">
    <property type="entry name" value="MoPterin_dinucl-bd_dom"/>
</dbReference>
<dbReference type="GO" id="GO:0003954">
    <property type="term" value="F:NADH dehydrogenase activity"/>
    <property type="evidence" value="ECO:0007669"/>
    <property type="project" value="TreeGrafter"/>
</dbReference>
<evidence type="ECO:0000256" key="3">
    <source>
        <dbReference type="ARBA" id="ARBA00023014"/>
    </source>
</evidence>
<dbReference type="GO" id="GO:0016020">
    <property type="term" value="C:membrane"/>
    <property type="evidence" value="ECO:0007669"/>
    <property type="project" value="TreeGrafter"/>
</dbReference>
<evidence type="ECO:0000313" key="6">
    <source>
        <dbReference type="EMBL" id="OUC94781.1"/>
    </source>
</evidence>
<dbReference type="Pfam" id="PF01568">
    <property type="entry name" value="Molydop_binding"/>
    <property type="match status" value="1"/>
</dbReference>
<dbReference type="GO" id="GO:0022904">
    <property type="term" value="P:respiratory electron transport chain"/>
    <property type="evidence" value="ECO:0007669"/>
    <property type="project" value="TreeGrafter"/>
</dbReference>
<feature type="compositionally biased region" description="Basic and acidic residues" evidence="4">
    <location>
        <begin position="1"/>
        <end position="15"/>
    </location>
</feature>
<dbReference type="InterPro" id="IPR050123">
    <property type="entry name" value="Prok_molybdopt-oxidoreductase"/>
</dbReference>